<keyword evidence="3" id="KW-1185">Reference proteome</keyword>
<dbReference type="EMBL" id="JAHRIQ010094041">
    <property type="protein sequence ID" value="MEQ2251844.1"/>
    <property type="molecule type" value="Genomic_DNA"/>
</dbReference>
<sequence length="113" mass="12672">MSLALDLYKKLYYKSTGINWNMKQILCRNFSLREETFQSWGMRTTVVIPQPEQRWGRSEPQTSKRSPEQEGPGRTTTGTTPTLPEKSSEPWGNHSATAVAAPGYTGANPNPEI</sequence>
<proteinExistence type="predicted"/>
<organism evidence="2 3">
    <name type="scientific">Ilyodon furcidens</name>
    <name type="common">goldbreast splitfin</name>
    <dbReference type="NCBI Taxonomy" id="33524"/>
    <lineage>
        <taxon>Eukaryota</taxon>
        <taxon>Metazoa</taxon>
        <taxon>Chordata</taxon>
        <taxon>Craniata</taxon>
        <taxon>Vertebrata</taxon>
        <taxon>Euteleostomi</taxon>
        <taxon>Actinopterygii</taxon>
        <taxon>Neopterygii</taxon>
        <taxon>Teleostei</taxon>
        <taxon>Neoteleostei</taxon>
        <taxon>Acanthomorphata</taxon>
        <taxon>Ovalentaria</taxon>
        <taxon>Atherinomorphae</taxon>
        <taxon>Cyprinodontiformes</taxon>
        <taxon>Goodeidae</taxon>
        <taxon>Ilyodon</taxon>
    </lineage>
</organism>
<evidence type="ECO:0000313" key="2">
    <source>
        <dbReference type="EMBL" id="MEQ2251844.1"/>
    </source>
</evidence>
<feature type="compositionally biased region" description="Low complexity" evidence="1">
    <location>
        <begin position="72"/>
        <end position="84"/>
    </location>
</feature>
<accession>A0ABV0V405</accession>
<evidence type="ECO:0000256" key="1">
    <source>
        <dbReference type="SAM" id="MobiDB-lite"/>
    </source>
</evidence>
<dbReference type="Proteomes" id="UP001482620">
    <property type="component" value="Unassembled WGS sequence"/>
</dbReference>
<evidence type="ECO:0000313" key="3">
    <source>
        <dbReference type="Proteomes" id="UP001482620"/>
    </source>
</evidence>
<comment type="caution">
    <text evidence="2">The sequence shown here is derived from an EMBL/GenBank/DDBJ whole genome shotgun (WGS) entry which is preliminary data.</text>
</comment>
<feature type="region of interest" description="Disordered" evidence="1">
    <location>
        <begin position="46"/>
        <end position="113"/>
    </location>
</feature>
<name>A0ABV0V405_9TELE</name>
<reference evidence="2 3" key="1">
    <citation type="submission" date="2021-06" db="EMBL/GenBank/DDBJ databases">
        <authorList>
            <person name="Palmer J.M."/>
        </authorList>
    </citation>
    <scope>NUCLEOTIDE SEQUENCE [LARGE SCALE GENOMIC DNA]</scope>
    <source>
        <strain evidence="3">if_2019</strain>
        <tissue evidence="2">Muscle</tissue>
    </source>
</reference>
<protein>
    <submittedName>
        <fullName evidence="2">Uncharacterized protein</fullName>
    </submittedName>
</protein>
<gene>
    <name evidence="2" type="ORF">ILYODFUR_015461</name>
</gene>